<dbReference type="InterPro" id="IPR049278">
    <property type="entry name" value="MS_channel_C"/>
</dbReference>
<dbReference type="RefSeq" id="WP_379678822.1">
    <property type="nucleotide sequence ID" value="NZ_JBHLWP010000009.1"/>
</dbReference>
<dbReference type="InterPro" id="IPR011014">
    <property type="entry name" value="MscS_channel_TM-2"/>
</dbReference>
<dbReference type="InterPro" id="IPR010920">
    <property type="entry name" value="LSM_dom_sf"/>
</dbReference>
<dbReference type="PANTHER" id="PTHR30566:SF25">
    <property type="entry name" value="INNER MEMBRANE PROTEIN"/>
    <property type="match status" value="1"/>
</dbReference>
<feature type="domain" description="Mechanosensitive ion channel MscS C-terminal" evidence="9">
    <location>
        <begin position="270"/>
        <end position="332"/>
    </location>
</feature>
<protein>
    <submittedName>
        <fullName evidence="11">Mechanosensitive ion channel family protein</fullName>
    </submittedName>
</protein>
<evidence type="ECO:0000256" key="7">
    <source>
        <dbReference type="SAM" id="Phobius"/>
    </source>
</evidence>
<name>A0ABV6FEW8_9BURK</name>
<comment type="caution">
    <text evidence="11">The sequence shown here is derived from an EMBL/GenBank/DDBJ whole genome shotgun (WGS) entry which is preliminary data.</text>
</comment>
<keyword evidence="12" id="KW-1185">Reference proteome</keyword>
<evidence type="ECO:0000256" key="6">
    <source>
        <dbReference type="ARBA" id="ARBA00023136"/>
    </source>
</evidence>
<feature type="transmembrane region" description="Helical" evidence="7">
    <location>
        <begin position="61"/>
        <end position="80"/>
    </location>
</feature>
<feature type="domain" description="Mechanosensitive ion channel MscS" evidence="8">
    <location>
        <begin position="174"/>
        <end position="241"/>
    </location>
</feature>
<evidence type="ECO:0000256" key="1">
    <source>
        <dbReference type="ARBA" id="ARBA00004651"/>
    </source>
</evidence>
<organism evidence="11 12">
    <name type="scientific">Massilia consociata</name>
    <dbReference type="NCBI Taxonomy" id="760117"/>
    <lineage>
        <taxon>Bacteria</taxon>
        <taxon>Pseudomonadati</taxon>
        <taxon>Pseudomonadota</taxon>
        <taxon>Betaproteobacteria</taxon>
        <taxon>Burkholderiales</taxon>
        <taxon>Oxalobacteraceae</taxon>
        <taxon>Telluria group</taxon>
        <taxon>Massilia</taxon>
    </lineage>
</organism>
<evidence type="ECO:0000259" key="9">
    <source>
        <dbReference type="Pfam" id="PF21082"/>
    </source>
</evidence>
<dbReference type="SUPFAM" id="SSF50182">
    <property type="entry name" value="Sm-like ribonucleoproteins"/>
    <property type="match status" value="1"/>
</dbReference>
<evidence type="ECO:0000313" key="12">
    <source>
        <dbReference type="Proteomes" id="UP001589773"/>
    </source>
</evidence>
<feature type="transmembrane region" description="Helical" evidence="7">
    <location>
        <begin position="86"/>
        <end position="107"/>
    </location>
</feature>
<dbReference type="EMBL" id="JBHLWP010000009">
    <property type="protein sequence ID" value="MFC0252069.1"/>
    <property type="molecule type" value="Genomic_DNA"/>
</dbReference>
<dbReference type="Pfam" id="PF21088">
    <property type="entry name" value="MS_channel_1st"/>
    <property type="match status" value="1"/>
</dbReference>
<feature type="domain" description="Mechanosensitive ion channel transmembrane helices 2/3" evidence="10">
    <location>
        <begin position="135"/>
        <end position="173"/>
    </location>
</feature>
<keyword evidence="4 7" id="KW-0812">Transmembrane</keyword>
<feature type="transmembrane region" description="Helical" evidence="7">
    <location>
        <begin position="12"/>
        <end position="34"/>
    </location>
</feature>
<keyword evidence="6 7" id="KW-0472">Membrane</keyword>
<evidence type="ECO:0000313" key="11">
    <source>
        <dbReference type="EMBL" id="MFC0252069.1"/>
    </source>
</evidence>
<feature type="transmembrane region" description="Helical" evidence="7">
    <location>
        <begin position="128"/>
        <end position="147"/>
    </location>
</feature>
<comment type="subcellular location">
    <subcellularLocation>
        <location evidence="1">Cell membrane</location>
        <topology evidence="1">Multi-pass membrane protein</topology>
    </subcellularLocation>
</comment>
<feature type="transmembrane region" description="Helical" evidence="7">
    <location>
        <begin position="153"/>
        <end position="176"/>
    </location>
</feature>
<evidence type="ECO:0000256" key="3">
    <source>
        <dbReference type="ARBA" id="ARBA00022475"/>
    </source>
</evidence>
<reference evidence="11 12" key="1">
    <citation type="submission" date="2024-09" db="EMBL/GenBank/DDBJ databases">
        <authorList>
            <person name="Sun Q."/>
            <person name="Mori K."/>
        </authorList>
    </citation>
    <scope>NUCLEOTIDE SEQUENCE [LARGE SCALE GENOMIC DNA]</scope>
    <source>
        <strain evidence="11 12">CCM 7792</strain>
    </source>
</reference>
<evidence type="ECO:0000256" key="2">
    <source>
        <dbReference type="ARBA" id="ARBA00008017"/>
    </source>
</evidence>
<evidence type="ECO:0000256" key="5">
    <source>
        <dbReference type="ARBA" id="ARBA00022989"/>
    </source>
</evidence>
<dbReference type="InterPro" id="IPR006685">
    <property type="entry name" value="MscS_channel_2nd"/>
</dbReference>
<dbReference type="Pfam" id="PF00924">
    <property type="entry name" value="MS_channel_2nd"/>
    <property type="match status" value="1"/>
</dbReference>
<dbReference type="InterPro" id="IPR011066">
    <property type="entry name" value="MscS_channel_C_sf"/>
</dbReference>
<dbReference type="PANTHER" id="PTHR30566">
    <property type="entry name" value="YNAI-RELATED MECHANOSENSITIVE ION CHANNEL"/>
    <property type="match status" value="1"/>
</dbReference>
<accession>A0ABV6FEW8</accession>
<dbReference type="Gene3D" id="2.30.30.60">
    <property type="match status" value="1"/>
</dbReference>
<dbReference type="Pfam" id="PF21082">
    <property type="entry name" value="MS_channel_3rd"/>
    <property type="match status" value="1"/>
</dbReference>
<keyword evidence="3" id="KW-1003">Cell membrane</keyword>
<dbReference type="SUPFAM" id="SSF82689">
    <property type="entry name" value="Mechanosensitive channel protein MscS (YggB), C-terminal domain"/>
    <property type="match status" value="1"/>
</dbReference>
<evidence type="ECO:0000259" key="8">
    <source>
        <dbReference type="Pfam" id="PF00924"/>
    </source>
</evidence>
<comment type="similarity">
    <text evidence="2">Belongs to the MscS (TC 1.A.23) family.</text>
</comment>
<dbReference type="InterPro" id="IPR049142">
    <property type="entry name" value="MS_channel_1st"/>
</dbReference>
<evidence type="ECO:0000256" key="4">
    <source>
        <dbReference type="ARBA" id="ARBA00022692"/>
    </source>
</evidence>
<sequence>MEYLLNNNELENWMLALGVCIGSTAVMYFIKAIFLRRLGDLSRRTVTRVDDLVVKMLNKTYLVLLLAIGVHLGCMFLVLPDTYRLIVSRLAVAGLVLQLAIWGDTALRAWRSQLLSVPGDGARKASSTILFFMMRLIVWTVAFLMMLDNFGFNITTLVASLGIGGIAVALATQNILGDLFASLSIMLDKPFEIGDFIIVGDALGAVKYIGLKTTRLRGLGGEQIVFSNGELLRSRIHNHKRMLSRRVAFVLRVAYGTTEAQMTAIPGLVRDIVAARDNVDFERAHFFRYGEWSLDFEVVYHFKSPDYVLHMDAQQDVLLEIYRGFQREGIQFAHPLSVVRVADQKDPAGGWPPIGATVGNSLRH</sequence>
<gene>
    <name evidence="11" type="ORF">ACFFJK_09230</name>
</gene>
<dbReference type="SUPFAM" id="SSF82861">
    <property type="entry name" value="Mechanosensitive channel protein MscS (YggB), transmembrane region"/>
    <property type="match status" value="1"/>
</dbReference>
<proteinExistence type="inferred from homology"/>
<keyword evidence="5 7" id="KW-1133">Transmembrane helix</keyword>
<dbReference type="Proteomes" id="UP001589773">
    <property type="component" value="Unassembled WGS sequence"/>
</dbReference>
<dbReference type="Gene3D" id="1.10.287.1260">
    <property type="match status" value="1"/>
</dbReference>
<dbReference type="Gene3D" id="3.30.70.100">
    <property type="match status" value="1"/>
</dbReference>
<evidence type="ECO:0000259" key="10">
    <source>
        <dbReference type="Pfam" id="PF21088"/>
    </source>
</evidence>
<dbReference type="InterPro" id="IPR023408">
    <property type="entry name" value="MscS_beta-dom_sf"/>
</dbReference>